<feature type="chain" id="PRO_5005489028" description="Secreted protein" evidence="1">
    <location>
        <begin position="22"/>
        <end position="66"/>
    </location>
</feature>
<evidence type="ECO:0008006" key="3">
    <source>
        <dbReference type="Google" id="ProtNLM"/>
    </source>
</evidence>
<feature type="signal peptide" evidence="1">
    <location>
        <begin position="1"/>
        <end position="21"/>
    </location>
</feature>
<evidence type="ECO:0000313" key="2">
    <source>
        <dbReference type="EMBL" id="CDW42679.1"/>
    </source>
</evidence>
<name>A0A0K2UWQ1_LEPSM</name>
<reference evidence="2" key="1">
    <citation type="submission" date="2014-05" db="EMBL/GenBank/DDBJ databases">
        <authorList>
            <person name="Chronopoulou M."/>
        </authorList>
    </citation>
    <scope>NUCLEOTIDE SEQUENCE</scope>
    <source>
        <tissue evidence="2">Whole organism</tissue>
    </source>
</reference>
<sequence>MCAAWQCLAYVLLLPIPQGWSILFDRNLQTVELFTVEGRIEWIFFRSNHCCATRTTRVWAIHCKYS</sequence>
<proteinExistence type="predicted"/>
<evidence type="ECO:0000256" key="1">
    <source>
        <dbReference type="SAM" id="SignalP"/>
    </source>
</evidence>
<dbReference type="EMBL" id="HACA01025318">
    <property type="protein sequence ID" value="CDW42679.1"/>
    <property type="molecule type" value="Transcribed_RNA"/>
</dbReference>
<dbReference type="AlphaFoldDB" id="A0A0K2UWQ1"/>
<organism evidence="2">
    <name type="scientific">Lepeophtheirus salmonis</name>
    <name type="common">Salmon louse</name>
    <name type="synonym">Caligus salmonis</name>
    <dbReference type="NCBI Taxonomy" id="72036"/>
    <lineage>
        <taxon>Eukaryota</taxon>
        <taxon>Metazoa</taxon>
        <taxon>Ecdysozoa</taxon>
        <taxon>Arthropoda</taxon>
        <taxon>Crustacea</taxon>
        <taxon>Multicrustacea</taxon>
        <taxon>Hexanauplia</taxon>
        <taxon>Copepoda</taxon>
        <taxon>Siphonostomatoida</taxon>
        <taxon>Caligidae</taxon>
        <taxon>Lepeophtheirus</taxon>
    </lineage>
</organism>
<keyword evidence="1" id="KW-0732">Signal</keyword>
<protein>
    <recommendedName>
        <fullName evidence="3">Secreted protein</fullName>
    </recommendedName>
</protein>
<accession>A0A0K2UWQ1</accession>